<keyword evidence="1" id="KW-1133">Transmembrane helix</keyword>
<keyword evidence="2" id="KW-1185">Reference proteome</keyword>
<dbReference type="GO" id="GO:0005783">
    <property type="term" value="C:endoplasmic reticulum"/>
    <property type="evidence" value="ECO:0007669"/>
    <property type="project" value="TreeGrafter"/>
</dbReference>
<protein>
    <submittedName>
        <fullName evidence="3">Uncharacterized endoplasmic reticulum membrane protein C16E8.02-like</fullName>
    </submittedName>
</protein>
<keyword evidence="1" id="KW-0812">Transmembrane</keyword>
<accession>A0A1S2XJ26</accession>
<feature type="transmembrane region" description="Helical" evidence="1">
    <location>
        <begin position="61"/>
        <end position="88"/>
    </location>
</feature>
<dbReference type="KEGG" id="cam:101506479"/>
<dbReference type="RefSeq" id="XP_004490092.1">
    <property type="nucleotide sequence ID" value="XM_004490035.3"/>
</dbReference>
<reference evidence="2" key="1">
    <citation type="journal article" date="2013" name="Nat. Biotechnol.">
        <title>Draft genome sequence of chickpea (Cicer arietinum) provides a resource for trait improvement.</title>
        <authorList>
            <person name="Varshney R.K."/>
            <person name="Song C."/>
            <person name="Saxena R.K."/>
            <person name="Azam S."/>
            <person name="Yu S."/>
            <person name="Sharpe A.G."/>
            <person name="Cannon S."/>
            <person name="Baek J."/>
            <person name="Rosen B.D."/>
            <person name="Tar'an B."/>
            <person name="Millan T."/>
            <person name="Zhang X."/>
            <person name="Ramsay L.D."/>
            <person name="Iwata A."/>
            <person name="Wang Y."/>
            <person name="Nelson W."/>
            <person name="Farmer A.D."/>
            <person name="Gaur P.M."/>
            <person name="Soderlund C."/>
            <person name="Penmetsa R.V."/>
            <person name="Xu C."/>
            <person name="Bharti A.K."/>
            <person name="He W."/>
            <person name="Winter P."/>
            <person name="Zhao S."/>
            <person name="Hane J.K."/>
            <person name="Carrasquilla-Garcia N."/>
            <person name="Condie J.A."/>
            <person name="Upadhyaya H.D."/>
            <person name="Luo M.C."/>
            <person name="Thudi M."/>
            <person name="Gowda C.L."/>
            <person name="Singh N.P."/>
            <person name="Lichtenzveig J."/>
            <person name="Gali K.K."/>
            <person name="Rubio J."/>
            <person name="Nadarajan N."/>
            <person name="Dolezel J."/>
            <person name="Bansal K.C."/>
            <person name="Xu X."/>
            <person name="Edwards D."/>
            <person name="Zhang G."/>
            <person name="Kahl G."/>
            <person name="Gil J."/>
            <person name="Singh K.B."/>
            <person name="Datta S.K."/>
            <person name="Jackson S.A."/>
            <person name="Wang J."/>
            <person name="Cook D.R."/>
        </authorList>
    </citation>
    <scope>NUCLEOTIDE SEQUENCE [LARGE SCALE GENOMIC DNA]</scope>
    <source>
        <strain evidence="2">cv. CDC Frontier</strain>
    </source>
</reference>
<dbReference type="Pfam" id="PF06127">
    <property type="entry name" value="Mpo1-like"/>
    <property type="match status" value="1"/>
</dbReference>
<evidence type="ECO:0000313" key="2">
    <source>
        <dbReference type="Proteomes" id="UP000087171"/>
    </source>
</evidence>
<dbReference type="PaxDb" id="3827-XP_004490092.1"/>
<organism evidence="2 3">
    <name type="scientific">Cicer arietinum</name>
    <name type="common">Chickpea</name>
    <name type="synonym">Garbanzo</name>
    <dbReference type="NCBI Taxonomy" id="3827"/>
    <lineage>
        <taxon>Eukaryota</taxon>
        <taxon>Viridiplantae</taxon>
        <taxon>Streptophyta</taxon>
        <taxon>Embryophyta</taxon>
        <taxon>Tracheophyta</taxon>
        <taxon>Spermatophyta</taxon>
        <taxon>Magnoliopsida</taxon>
        <taxon>eudicotyledons</taxon>
        <taxon>Gunneridae</taxon>
        <taxon>Pentapetalae</taxon>
        <taxon>rosids</taxon>
        <taxon>fabids</taxon>
        <taxon>Fabales</taxon>
        <taxon>Fabaceae</taxon>
        <taxon>Papilionoideae</taxon>
        <taxon>50 kb inversion clade</taxon>
        <taxon>NPAAA clade</taxon>
        <taxon>Hologalegina</taxon>
        <taxon>IRL clade</taxon>
        <taxon>Cicereae</taxon>
        <taxon>Cicer</taxon>
    </lineage>
</organism>
<feature type="transmembrane region" description="Helical" evidence="1">
    <location>
        <begin position="120"/>
        <end position="143"/>
    </location>
</feature>
<keyword evidence="1" id="KW-0472">Membrane</keyword>
<proteinExistence type="predicted"/>
<dbReference type="eggNOG" id="KOG3292">
    <property type="taxonomic scope" value="Eukaryota"/>
</dbReference>
<feature type="transmembrane region" description="Helical" evidence="1">
    <location>
        <begin position="155"/>
        <end position="176"/>
    </location>
</feature>
<dbReference type="AlphaFoldDB" id="A0A1S2XJ26"/>
<dbReference type="InterPro" id="IPR009305">
    <property type="entry name" value="Mpo1-like"/>
</dbReference>
<evidence type="ECO:0000313" key="3">
    <source>
        <dbReference type="RefSeq" id="XP_004490092.1"/>
    </source>
</evidence>
<dbReference type="PANTHER" id="PTHR28026">
    <property type="entry name" value="DUF962 DOMAIN PROTEIN (AFU_ORTHOLOGUE AFUA_8G05310)"/>
    <property type="match status" value="1"/>
</dbReference>
<feature type="transmembrane region" description="Helical" evidence="1">
    <location>
        <begin position="94"/>
        <end position="113"/>
    </location>
</feature>
<dbReference type="GeneID" id="101506479"/>
<sequence>MFSMGRTGLFDLEKHFAFYGSYHSNPINIAIHVLFVWPIFFSAILILYFTPRFFDLPNFDFFLFGNLHFVLVWNFGFLVTLVYSVFYASLDLKAGSLAALLCVFCWVLSSFLARQLGWTLAWKVVLVVQLVCWIGQFIGHGVFEKRAPALLDNLIQALVMAPFFVLLEALQTLFGYEPYPGFHSIVQAKVEANIEEWKESKLRLIS</sequence>
<feature type="transmembrane region" description="Helical" evidence="1">
    <location>
        <begin position="29"/>
        <end position="49"/>
    </location>
</feature>
<dbReference type="OrthoDB" id="2124888at2759"/>
<evidence type="ECO:0000256" key="1">
    <source>
        <dbReference type="SAM" id="Phobius"/>
    </source>
</evidence>
<reference evidence="3" key="2">
    <citation type="submission" date="2025-08" db="UniProtKB">
        <authorList>
            <consortium name="RefSeq"/>
        </authorList>
    </citation>
    <scope>IDENTIFICATION</scope>
    <source>
        <tissue evidence="3">Etiolated seedlings</tissue>
    </source>
</reference>
<name>A0A1S2XJ26_CICAR</name>
<dbReference type="GO" id="GO:0016020">
    <property type="term" value="C:membrane"/>
    <property type="evidence" value="ECO:0007669"/>
    <property type="project" value="GOC"/>
</dbReference>
<dbReference type="Proteomes" id="UP000087171">
    <property type="component" value="Chromosome Ca2"/>
</dbReference>
<dbReference type="PANTHER" id="PTHR28026:SF8">
    <property type="entry name" value="YGL010W-LIKE PROTEIN"/>
    <property type="match status" value="1"/>
</dbReference>
<dbReference type="GO" id="GO:0046521">
    <property type="term" value="P:sphingoid catabolic process"/>
    <property type="evidence" value="ECO:0007669"/>
    <property type="project" value="TreeGrafter"/>
</dbReference>
<gene>
    <name evidence="3" type="primary">LOC101506479</name>
</gene>